<dbReference type="EMBL" id="JAIZAY010000002">
    <property type="protein sequence ID" value="KAJ8047425.1"/>
    <property type="molecule type" value="Genomic_DNA"/>
</dbReference>
<comment type="caution">
    <text evidence="2">The sequence shown here is derived from an EMBL/GenBank/DDBJ whole genome shotgun (WGS) entry which is preliminary data.</text>
</comment>
<feature type="transmembrane region" description="Helical" evidence="1">
    <location>
        <begin position="743"/>
        <end position="766"/>
    </location>
</feature>
<feature type="transmembrane region" description="Helical" evidence="1">
    <location>
        <begin position="516"/>
        <end position="535"/>
    </location>
</feature>
<dbReference type="OrthoDB" id="5950997at2759"/>
<dbReference type="PANTHER" id="PTHR11319:SF35">
    <property type="entry name" value="OUTER MEMBRANE PROTEIN PMPC-RELATED"/>
    <property type="match status" value="1"/>
</dbReference>
<evidence type="ECO:0000256" key="1">
    <source>
        <dbReference type="SAM" id="Phobius"/>
    </source>
</evidence>
<evidence type="ECO:0008006" key="4">
    <source>
        <dbReference type="Google" id="ProtNLM"/>
    </source>
</evidence>
<keyword evidence="1" id="KW-0472">Membrane</keyword>
<protein>
    <recommendedName>
        <fullName evidence="4">Tyrosine-protein kinase ephrin type A/B receptor-like domain-containing protein</fullName>
    </recommendedName>
</protein>
<feature type="transmembrane region" description="Helical" evidence="1">
    <location>
        <begin position="712"/>
        <end position="731"/>
    </location>
</feature>
<dbReference type="SUPFAM" id="SSF52058">
    <property type="entry name" value="L domain-like"/>
    <property type="match status" value="1"/>
</dbReference>
<proteinExistence type="predicted"/>
<evidence type="ECO:0000313" key="2">
    <source>
        <dbReference type="EMBL" id="KAJ8047425.1"/>
    </source>
</evidence>
<accession>A0A9Q1CM37</accession>
<dbReference type="Proteomes" id="UP001152320">
    <property type="component" value="Chromosome 2"/>
</dbReference>
<dbReference type="Gene3D" id="3.80.10.10">
    <property type="entry name" value="Ribonuclease Inhibitor"/>
    <property type="match status" value="1"/>
</dbReference>
<dbReference type="SUPFAM" id="SSF57184">
    <property type="entry name" value="Growth factor receptor domain"/>
    <property type="match status" value="1"/>
</dbReference>
<evidence type="ECO:0000313" key="3">
    <source>
        <dbReference type="Proteomes" id="UP001152320"/>
    </source>
</evidence>
<feature type="transmembrane region" description="Helical" evidence="1">
    <location>
        <begin position="475"/>
        <end position="496"/>
    </location>
</feature>
<keyword evidence="1" id="KW-1133">Transmembrane helix</keyword>
<dbReference type="PANTHER" id="PTHR11319">
    <property type="entry name" value="G PROTEIN-COUPLED RECEPTOR-RELATED"/>
    <property type="match status" value="1"/>
</dbReference>
<feature type="transmembrane region" description="Helical" evidence="1">
    <location>
        <begin position="683"/>
        <end position="700"/>
    </location>
</feature>
<reference evidence="2" key="1">
    <citation type="submission" date="2021-10" db="EMBL/GenBank/DDBJ databases">
        <title>Tropical sea cucumber genome reveals ecological adaptation and Cuvierian tubules defense mechanism.</title>
        <authorList>
            <person name="Chen T."/>
        </authorList>
    </citation>
    <scope>NUCLEOTIDE SEQUENCE</scope>
    <source>
        <strain evidence="2">Nanhai2018</strain>
        <tissue evidence="2">Muscle</tissue>
    </source>
</reference>
<name>A0A9Q1CM37_HOLLE</name>
<keyword evidence="1" id="KW-0812">Transmembrane</keyword>
<feature type="transmembrane region" description="Helical" evidence="1">
    <location>
        <begin position="370"/>
        <end position="390"/>
    </location>
</feature>
<feature type="transmembrane region" description="Helical" evidence="1">
    <location>
        <begin position="580"/>
        <end position="602"/>
    </location>
</feature>
<keyword evidence="3" id="KW-1185">Reference proteome</keyword>
<dbReference type="InterPro" id="IPR032675">
    <property type="entry name" value="LRR_dom_sf"/>
</dbReference>
<gene>
    <name evidence="2" type="ORF">HOLleu_06416</name>
</gene>
<dbReference type="AlphaFoldDB" id="A0A9Q1CM37"/>
<organism evidence="2 3">
    <name type="scientific">Holothuria leucospilota</name>
    <name type="common">Black long sea cucumber</name>
    <name type="synonym">Mertensiothuria leucospilota</name>
    <dbReference type="NCBI Taxonomy" id="206669"/>
    <lineage>
        <taxon>Eukaryota</taxon>
        <taxon>Metazoa</taxon>
        <taxon>Echinodermata</taxon>
        <taxon>Eleutherozoa</taxon>
        <taxon>Echinozoa</taxon>
        <taxon>Holothuroidea</taxon>
        <taxon>Aspidochirotacea</taxon>
        <taxon>Aspidochirotida</taxon>
        <taxon>Holothuriidae</taxon>
        <taxon>Holothuria</taxon>
    </lineage>
</organism>
<dbReference type="Gene3D" id="2.10.50.10">
    <property type="entry name" value="Tumor Necrosis Factor Receptor, subunit A, domain 2"/>
    <property type="match status" value="1"/>
</dbReference>
<dbReference type="InterPro" id="IPR009030">
    <property type="entry name" value="Growth_fac_rcpt_cys_sf"/>
</dbReference>
<dbReference type="SMART" id="SM01411">
    <property type="entry name" value="Ephrin_rec_like"/>
    <property type="match status" value="2"/>
</dbReference>
<sequence length="798" mass="91921">MNFIDFARNKLAALPSTLFRDVLLKQMMTFYGNRIQIIGGDVFLSSSLTQIYLFRNQLVNLSFESFATTANFEIHLYGNNVTFITGKADKEANASRVLYVNCDYLHEIQKVNARMTCVSSTNVPEIRLNRTDPVEMYVAWLLRFEGFVCYMDVTTQSTICTICPQGTYANGDNECMYCPEGGFYQDQIGATTDYFGYMKCRNCSAGTYVKDGGGTSQEDCIHCPDGTNSSMHAGFRACFCSNGYARRDRFEGCYLCRQPGLKCTGQDFESLKPGYYWNWSFPNANMSKYNAFVHNLLDLTLWYDDHTQYYEEIPRVYKCPRPASCMSDLRQKESVETICSKQYQGWLCSKCKNGFHLVFNMCLLCPDGKIILLEVLLLICFVALLCYIIWWKYKEQSNENYERHTADVFVSRMKLALGFYQVIGEYVVSFKDVSLGGTVHLIGEIISVIRLNILKFFLRPQCISGRFAINPKVEFIFAMIALFAFTALPFIFYQIIKVSFKVRHSIMVSKGRLTNLRAKTFTFVIIVLFITYPPICTSVFQLYPGACQTFCLDLNNAHCFTVLRSDNDVSCDDHFKLYQVFAVIASIGYVLTFPLILLFMLWKCFLKSVYLSEDKNRPEMRIDRKVESMPPLSNHSDQCRLPLYLKFLCENYKPHYWYWEIVELARKVTQTVLITLLGWDNKFTVLLTIGISVLFLTLHARHRPMKSVREQHLQQMFSLAAILTNVVFFAVEVPDKYNDALSWFLVFLNISVLVFIILEVFVTVLVEMKNKLLHAPSSKCYPAEKRSLSSTKMLTEKA</sequence>